<evidence type="ECO:0000313" key="1">
    <source>
        <dbReference type="EMBL" id="CAG8633991.1"/>
    </source>
</evidence>
<name>A0ACA9N5Q6_9GLOM</name>
<keyword evidence="2" id="KW-1185">Reference proteome</keyword>
<reference evidence="1" key="1">
    <citation type="submission" date="2021-06" db="EMBL/GenBank/DDBJ databases">
        <authorList>
            <person name="Kallberg Y."/>
            <person name="Tangrot J."/>
            <person name="Rosling A."/>
        </authorList>
    </citation>
    <scope>NUCLEOTIDE SEQUENCE</scope>
    <source>
        <strain evidence="1">28 12/20/2015</strain>
    </source>
</reference>
<evidence type="ECO:0000313" key="2">
    <source>
        <dbReference type="Proteomes" id="UP000789366"/>
    </source>
</evidence>
<organism evidence="1 2">
    <name type="scientific">Cetraspora pellucida</name>
    <dbReference type="NCBI Taxonomy" id="1433469"/>
    <lineage>
        <taxon>Eukaryota</taxon>
        <taxon>Fungi</taxon>
        <taxon>Fungi incertae sedis</taxon>
        <taxon>Mucoromycota</taxon>
        <taxon>Glomeromycotina</taxon>
        <taxon>Glomeromycetes</taxon>
        <taxon>Diversisporales</taxon>
        <taxon>Gigasporaceae</taxon>
        <taxon>Cetraspora</taxon>
    </lineage>
</organism>
<dbReference type="EMBL" id="CAJVPW010012276">
    <property type="protein sequence ID" value="CAG8633991.1"/>
    <property type="molecule type" value="Genomic_DNA"/>
</dbReference>
<feature type="non-terminal residue" evidence="1">
    <location>
        <position position="131"/>
    </location>
</feature>
<comment type="caution">
    <text evidence="1">The sequence shown here is derived from an EMBL/GenBank/DDBJ whole genome shotgun (WGS) entry which is preliminary data.</text>
</comment>
<dbReference type="Proteomes" id="UP000789366">
    <property type="component" value="Unassembled WGS sequence"/>
</dbReference>
<sequence>MNTVDQPKSDILLENNKIKKIIAKLPDESLYAPETAQIITTYLQVIDESVVTEEILDDKEIISIVQADENKELKNSESNLSFEELGFLRNLLKEYKYLYFQDPYTQDLYSQDLYSQDLYSQNLYFQDSYSQ</sequence>
<protein>
    <submittedName>
        <fullName evidence="1">16833_t:CDS:1</fullName>
    </submittedName>
</protein>
<accession>A0ACA9N5Q6</accession>
<proteinExistence type="predicted"/>
<gene>
    <name evidence="1" type="ORF">SPELUC_LOCUS8321</name>
</gene>